<dbReference type="AlphaFoldDB" id="A0A560HNP9"/>
<evidence type="ECO:0000313" key="2">
    <source>
        <dbReference type="Proteomes" id="UP000318050"/>
    </source>
</evidence>
<accession>A0A560HNP9</accession>
<name>A0A560HNP9_9PROT</name>
<protein>
    <submittedName>
        <fullName evidence="1">Uncharacterized protein</fullName>
    </submittedName>
</protein>
<proteinExistence type="predicted"/>
<evidence type="ECO:0000313" key="1">
    <source>
        <dbReference type="EMBL" id="TWB47591.1"/>
    </source>
</evidence>
<dbReference type="EMBL" id="VITT01000034">
    <property type="protein sequence ID" value="TWB47591.1"/>
    <property type="molecule type" value="Genomic_DNA"/>
</dbReference>
<comment type="caution">
    <text evidence="1">The sequence shown here is derived from an EMBL/GenBank/DDBJ whole genome shotgun (WGS) entry which is preliminary data.</text>
</comment>
<organism evidence="1 2">
    <name type="scientific">Nitrospirillum amazonense</name>
    <dbReference type="NCBI Taxonomy" id="28077"/>
    <lineage>
        <taxon>Bacteria</taxon>
        <taxon>Pseudomonadati</taxon>
        <taxon>Pseudomonadota</taxon>
        <taxon>Alphaproteobacteria</taxon>
        <taxon>Rhodospirillales</taxon>
        <taxon>Azospirillaceae</taxon>
        <taxon>Nitrospirillum</taxon>
    </lineage>
</organism>
<reference evidence="1 2" key="1">
    <citation type="submission" date="2019-06" db="EMBL/GenBank/DDBJ databases">
        <title>Genomic Encyclopedia of Type Strains, Phase IV (KMG-V): Genome sequencing to study the core and pangenomes of soil and plant-associated prokaryotes.</title>
        <authorList>
            <person name="Whitman W."/>
        </authorList>
    </citation>
    <scope>NUCLEOTIDE SEQUENCE [LARGE SCALE GENOMIC DNA]</scope>
    <source>
        <strain evidence="1 2">BR 11140</strain>
    </source>
</reference>
<sequence length="71" mass="7788">MTKSRVEAFREAAKNYTAKMTASREVARDALQAEGVYRSNGTLTPAYSTNAQEYAGFLHETAQGKKVQTGK</sequence>
<gene>
    <name evidence="1" type="ORF">FBZ92_13475</name>
</gene>
<dbReference type="Proteomes" id="UP000318050">
    <property type="component" value="Unassembled WGS sequence"/>
</dbReference>